<keyword evidence="2 3" id="KW-0694">RNA-binding</keyword>
<dbReference type="Pfam" id="PF00076">
    <property type="entry name" value="RRM_1"/>
    <property type="match status" value="2"/>
</dbReference>
<dbReference type="InterPro" id="IPR035979">
    <property type="entry name" value="RBD_domain_sf"/>
</dbReference>
<dbReference type="GO" id="GO:0005737">
    <property type="term" value="C:cytoplasm"/>
    <property type="evidence" value="ECO:0000318"/>
    <property type="project" value="GO_Central"/>
</dbReference>
<evidence type="ECO:0000256" key="1">
    <source>
        <dbReference type="ARBA" id="ARBA00022737"/>
    </source>
</evidence>
<dbReference type="InterPro" id="IPR012677">
    <property type="entry name" value="Nucleotide-bd_a/b_plait_sf"/>
</dbReference>
<dbReference type="eggNOG" id="KOG0144">
    <property type="taxonomic scope" value="Eukaryota"/>
</dbReference>
<keyword evidence="7" id="KW-1185">Reference proteome</keyword>
<dbReference type="Proteomes" id="UP000030748">
    <property type="component" value="Unassembled WGS sequence"/>
</dbReference>
<gene>
    <name evidence="6" type="ORF">MIMGU_mgv1a012285mg</name>
</gene>
<name>A0A022S4E7_ERYGU</name>
<evidence type="ECO:0000256" key="2">
    <source>
        <dbReference type="ARBA" id="ARBA00022884"/>
    </source>
</evidence>
<evidence type="ECO:0000259" key="5">
    <source>
        <dbReference type="PROSITE" id="PS50102"/>
    </source>
</evidence>
<evidence type="ECO:0000313" key="6">
    <source>
        <dbReference type="EMBL" id="EYU46828.1"/>
    </source>
</evidence>
<organism evidence="6 7">
    <name type="scientific">Erythranthe guttata</name>
    <name type="common">Yellow monkey flower</name>
    <name type="synonym">Mimulus guttatus</name>
    <dbReference type="NCBI Taxonomy" id="4155"/>
    <lineage>
        <taxon>Eukaryota</taxon>
        <taxon>Viridiplantae</taxon>
        <taxon>Streptophyta</taxon>
        <taxon>Embryophyta</taxon>
        <taxon>Tracheophyta</taxon>
        <taxon>Spermatophyta</taxon>
        <taxon>Magnoliopsida</taxon>
        <taxon>eudicotyledons</taxon>
        <taxon>Gunneridae</taxon>
        <taxon>Pentapetalae</taxon>
        <taxon>asterids</taxon>
        <taxon>lamiids</taxon>
        <taxon>Lamiales</taxon>
        <taxon>Phrymaceae</taxon>
        <taxon>Erythranthe</taxon>
    </lineage>
</organism>
<dbReference type="GO" id="GO:1990904">
    <property type="term" value="C:ribonucleoprotein complex"/>
    <property type="evidence" value="ECO:0000318"/>
    <property type="project" value="GO_Central"/>
</dbReference>
<sequence>MENYGGDMRADHAATTSSFPTDGGHHQHDDRQDHRHHQNFDGEQNEPPGYQFNSNSNNSLHLSGQKRQHPQSNGGEYGGFVKLYVVGIPRAATEQDVSAVFGEYGHIVDIILVKDKRTGLQQEYCFVKYAALDQAERAIVAFNSHYTFPGAMIPMKVKYAGGERERLGLSSVPVHKLYVGCVSRQALKREIEEIFTPFGVVEEVFIVRDEFKQNRGCAFVQFSCRDMAIAAINALHGTYMMKVSLYACMSEFSCS</sequence>
<keyword evidence="1" id="KW-0677">Repeat</keyword>
<dbReference type="GO" id="GO:0005634">
    <property type="term" value="C:nucleus"/>
    <property type="evidence" value="ECO:0000318"/>
    <property type="project" value="GO_Central"/>
</dbReference>
<feature type="compositionally biased region" description="Low complexity" evidence="4">
    <location>
        <begin position="53"/>
        <end position="63"/>
    </location>
</feature>
<dbReference type="GO" id="GO:0003729">
    <property type="term" value="F:mRNA binding"/>
    <property type="evidence" value="ECO:0000318"/>
    <property type="project" value="GO_Central"/>
</dbReference>
<evidence type="ECO:0000313" key="7">
    <source>
        <dbReference type="Proteomes" id="UP000030748"/>
    </source>
</evidence>
<feature type="domain" description="RRM" evidence="5">
    <location>
        <begin position="81"/>
        <end position="162"/>
    </location>
</feature>
<dbReference type="Gene3D" id="3.30.70.330">
    <property type="match status" value="2"/>
</dbReference>
<dbReference type="SMART" id="SM00360">
    <property type="entry name" value="RRM"/>
    <property type="match status" value="2"/>
</dbReference>
<evidence type="ECO:0000256" key="3">
    <source>
        <dbReference type="PROSITE-ProRule" id="PRU00176"/>
    </source>
</evidence>
<dbReference type="AlphaFoldDB" id="A0A022S4E7"/>
<feature type="compositionally biased region" description="Basic and acidic residues" evidence="4">
    <location>
        <begin position="23"/>
        <end position="33"/>
    </location>
</feature>
<proteinExistence type="predicted"/>
<feature type="domain" description="RRM" evidence="5">
    <location>
        <begin position="175"/>
        <end position="248"/>
    </location>
</feature>
<protein>
    <recommendedName>
        <fullName evidence="5">RRM domain-containing protein</fullName>
    </recommendedName>
</protein>
<feature type="region of interest" description="Disordered" evidence="4">
    <location>
        <begin position="1"/>
        <end position="74"/>
    </location>
</feature>
<accession>A0A022S4E7</accession>
<dbReference type="PANTHER" id="PTHR24012">
    <property type="entry name" value="RNA BINDING PROTEIN"/>
    <property type="match status" value="1"/>
</dbReference>
<dbReference type="PROSITE" id="PS50102">
    <property type="entry name" value="RRM"/>
    <property type="match status" value="2"/>
</dbReference>
<evidence type="ECO:0000256" key="4">
    <source>
        <dbReference type="SAM" id="MobiDB-lite"/>
    </source>
</evidence>
<dbReference type="EMBL" id="KI630171">
    <property type="protein sequence ID" value="EYU46828.1"/>
    <property type="molecule type" value="Genomic_DNA"/>
</dbReference>
<dbReference type="InterPro" id="IPR000504">
    <property type="entry name" value="RRM_dom"/>
</dbReference>
<dbReference type="STRING" id="4155.A0A022S4E7"/>
<dbReference type="SUPFAM" id="SSF54928">
    <property type="entry name" value="RNA-binding domain, RBD"/>
    <property type="match status" value="1"/>
</dbReference>
<reference evidence="6 7" key="1">
    <citation type="journal article" date="2013" name="Proc. Natl. Acad. Sci. U.S.A.">
        <title>Fine-scale variation in meiotic recombination in Mimulus inferred from population shotgun sequencing.</title>
        <authorList>
            <person name="Hellsten U."/>
            <person name="Wright K.M."/>
            <person name="Jenkins J."/>
            <person name="Shu S."/>
            <person name="Yuan Y."/>
            <person name="Wessler S.R."/>
            <person name="Schmutz J."/>
            <person name="Willis J.H."/>
            <person name="Rokhsar D.S."/>
        </authorList>
    </citation>
    <scope>NUCLEOTIDE SEQUENCE [LARGE SCALE GENOMIC DNA]</scope>
    <source>
        <strain evidence="7">cv. DUN x IM62</strain>
    </source>
</reference>